<dbReference type="PANTHER" id="PTHR10188">
    <property type="entry name" value="L-ASPARAGINASE"/>
    <property type="match status" value="1"/>
</dbReference>
<evidence type="ECO:0000256" key="5">
    <source>
        <dbReference type="PIRSR" id="PIRSR600246-3"/>
    </source>
</evidence>
<feature type="site" description="Cleavage; by autolysis" evidence="5">
    <location>
        <begin position="206"/>
        <end position="207"/>
    </location>
</feature>
<dbReference type="Proteomes" id="UP000887574">
    <property type="component" value="Unplaced"/>
</dbReference>
<dbReference type="GO" id="GO:0003948">
    <property type="term" value="F:N4-(beta-N-acetylglucosaminyl)-L-asparaginase activity"/>
    <property type="evidence" value="ECO:0007669"/>
    <property type="project" value="TreeGrafter"/>
</dbReference>
<name>A0A915DCZ1_9BILA</name>
<dbReference type="GO" id="GO:0005764">
    <property type="term" value="C:lysosome"/>
    <property type="evidence" value="ECO:0007669"/>
    <property type="project" value="TreeGrafter"/>
</dbReference>
<dbReference type="WBParaSite" id="jg18565.3">
    <property type="protein sequence ID" value="jg18565.3"/>
    <property type="gene ID" value="jg18565"/>
</dbReference>
<evidence type="ECO:0000256" key="4">
    <source>
        <dbReference type="PIRSR" id="PIRSR600246-1"/>
    </source>
</evidence>
<protein>
    <recommendedName>
        <fullName evidence="2">Large ribosomal subunit protein bL17m</fullName>
    </recommendedName>
    <alternativeName>
        <fullName evidence="3">39S ribosomal protein L17, mitochondrial</fullName>
    </alternativeName>
</protein>
<reference evidence="7" key="1">
    <citation type="submission" date="2022-11" db="UniProtKB">
        <authorList>
            <consortium name="WormBaseParasite"/>
        </authorList>
    </citation>
    <scope>IDENTIFICATION</scope>
</reference>
<dbReference type="SUPFAM" id="SSF56235">
    <property type="entry name" value="N-terminal nucleophile aminohydrolases (Ntn hydrolases)"/>
    <property type="match status" value="1"/>
</dbReference>
<dbReference type="PANTHER" id="PTHR10188:SF6">
    <property type="entry name" value="N(4)-(BETA-N-ACETYLGLUCOSAMINYL)-L-ASPARAGINASE"/>
    <property type="match status" value="1"/>
</dbReference>
<dbReference type="GO" id="GO:0006412">
    <property type="term" value="P:translation"/>
    <property type="evidence" value="ECO:0007669"/>
    <property type="project" value="InterPro"/>
</dbReference>
<proteinExistence type="inferred from homology"/>
<dbReference type="Pfam" id="PF01196">
    <property type="entry name" value="Ribosomal_L17"/>
    <property type="match status" value="1"/>
</dbReference>
<dbReference type="Pfam" id="PF01112">
    <property type="entry name" value="Asparaginase_2"/>
    <property type="match status" value="1"/>
</dbReference>
<sequence>MRIGRPENIEKTTGSLLLPLVVSTWATDKFQAAAQKAWDTLEEAEGNENARMQALVAGLTECEELRCDLTVGYGGSPDELGETTLDSLLMDGPEHRSGAVAAMQRVRQAAKVAWAVMNFTKHTLLVGEKATHFALSMGFQEQSLETEDSKKMHEKWLKNKCQPNFWKNVSPDPAPDVARISQIQLPLILVVVSQAGVNSFDSANHDTLGMIVIDADGHVSAGTSSNGARNKIPGRVGDSPIPGSDVMMRFSPSFLAVELMTNGHSPMEAALEAIKRIQKYYPHFFGAIVVAKRSGEYGAGCSGMDIFNYSLVQPTTGRVAVQNVTCVKLDQSSSDLFQLKVYSIMASQRVFPSLPRLKVPIGHVPQKLKTKGFENPQARIEILRRMVNKVVREERCEFKYNRAVECRQYVERLIQLGIYRGMNDDYTMEMMKWWLIEQVLTFSMISEDNLDKMVDILLPRFSEMQEPYTAIYQLPRMRVPAKVIGHKATHWNQYDIAVLELNGNPFPSLDPLQARRREMLKEIVKTQKLVRE</sequence>
<dbReference type="InterPro" id="IPR000246">
    <property type="entry name" value="Peptidase_T2"/>
</dbReference>
<dbReference type="InterPro" id="IPR000456">
    <property type="entry name" value="Ribosomal_bL17"/>
</dbReference>
<dbReference type="GO" id="GO:0003735">
    <property type="term" value="F:structural constituent of ribosome"/>
    <property type="evidence" value="ECO:0007669"/>
    <property type="project" value="InterPro"/>
</dbReference>
<evidence type="ECO:0000313" key="6">
    <source>
        <dbReference type="Proteomes" id="UP000887574"/>
    </source>
</evidence>
<evidence type="ECO:0000256" key="1">
    <source>
        <dbReference type="ARBA" id="ARBA00010872"/>
    </source>
</evidence>
<feature type="active site" description="Nucleophile" evidence="4">
    <location>
        <position position="207"/>
    </location>
</feature>
<comment type="similarity">
    <text evidence="1">Belongs to the Ntn-hydrolase family.</text>
</comment>
<dbReference type="SUPFAM" id="SSF64263">
    <property type="entry name" value="Prokaryotic ribosomal protein L17"/>
    <property type="match status" value="1"/>
</dbReference>
<dbReference type="CDD" id="cd04513">
    <property type="entry name" value="Glycosylasparaginase"/>
    <property type="match status" value="1"/>
</dbReference>
<accession>A0A915DCZ1</accession>
<evidence type="ECO:0000313" key="7">
    <source>
        <dbReference type="WBParaSite" id="jg18565.3"/>
    </source>
</evidence>
<dbReference type="Gene3D" id="3.60.20.30">
    <property type="entry name" value="(Glycosyl)asparaginase"/>
    <property type="match status" value="1"/>
</dbReference>
<dbReference type="AlphaFoldDB" id="A0A915DCZ1"/>
<dbReference type="InterPro" id="IPR036373">
    <property type="entry name" value="Ribosomal_bL17_sf"/>
</dbReference>
<organism evidence="6 7">
    <name type="scientific">Ditylenchus dipsaci</name>
    <dbReference type="NCBI Taxonomy" id="166011"/>
    <lineage>
        <taxon>Eukaryota</taxon>
        <taxon>Metazoa</taxon>
        <taxon>Ecdysozoa</taxon>
        <taxon>Nematoda</taxon>
        <taxon>Chromadorea</taxon>
        <taxon>Rhabditida</taxon>
        <taxon>Tylenchina</taxon>
        <taxon>Tylenchomorpha</taxon>
        <taxon>Sphaerularioidea</taxon>
        <taxon>Anguinidae</taxon>
        <taxon>Anguininae</taxon>
        <taxon>Ditylenchus</taxon>
    </lineage>
</organism>
<evidence type="ECO:0000256" key="3">
    <source>
        <dbReference type="ARBA" id="ARBA00035413"/>
    </source>
</evidence>
<keyword evidence="6" id="KW-1185">Reference proteome</keyword>
<dbReference type="Gene3D" id="3.90.1030.10">
    <property type="entry name" value="Ribosomal protein L17"/>
    <property type="match status" value="1"/>
</dbReference>
<evidence type="ECO:0000256" key="2">
    <source>
        <dbReference type="ARBA" id="ARBA00035290"/>
    </source>
</evidence>
<dbReference type="InterPro" id="IPR029055">
    <property type="entry name" value="Ntn_hydrolases_N"/>
</dbReference>
<dbReference type="GO" id="GO:0005840">
    <property type="term" value="C:ribosome"/>
    <property type="evidence" value="ECO:0007669"/>
    <property type="project" value="InterPro"/>
</dbReference>